<keyword evidence="2" id="KW-1185">Reference proteome</keyword>
<sequence length="220" mass="25804">MSSQFEFLMTETQFTAVHQKDCDPYYNHRMGSVVVYNSQRQQLLTVRYQNDDINCFECEEHFTAEHHSLGEVLTTTTVKEDKCCFFCPWPTMREKGIFAGQEHLGSLRSKYNWAEPVTGELIDSHSNPVFDFNFPKRQKHQIIFSQGGNEIATLDSQVERITEKKKILFFKAKMLKDRNYITTVNFPRHLPIQIKLCLLMKTAMRAHEIYIIENPKPDDN</sequence>
<reference evidence="1 2" key="1">
    <citation type="submission" date="2021-04" db="EMBL/GenBank/DDBJ databases">
        <authorList>
            <person name="Bliznina A."/>
        </authorList>
    </citation>
    <scope>NUCLEOTIDE SEQUENCE [LARGE SCALE GENOMIC DNA]</scope>
</reference>
<evidence type="ECO:0000313" key="2">
    <source>
        <dbReference type="Proteomes" id="UP001158576"/>
    </source>
</evidence>
<gene>
    <name evidence="1" type="ORF">OKIOD_LOCUS2406</name>
</gene>
<evidence type="ECO:0000313" key="1">
    <source>
        <dbReference type="EMBL" id="CAG5085252.1"/>
    </source>
</evidence>
<organism evidence="1 2">
    <name type="scientific">Oikopleura dioica</name>
    <name type="common">Tunicate</name>
    <dbReference type="NCBI Taxonomy" id="34765"/>
    <lineage>
        <taxon>Eukaryota</taxon>
        <taxon>Metazoa</taxon>
        <taxon>Chordata</taxon>
        <taxon>Tunicata</taxon>
        <taxon>Appendicularia</taxon>
        <taxon>Copelata</taxon>
        <taxon>Oikopleuridae</taxon>
        <taxon>Oikopleura</taxon>
    </lineage>
</organism>
<name>A0ABN7RWY8_OIKDI</name>
<dbReference type="EMBL" id="OU015568">
    <property type="protein sequence ID" value="CAG5085252.1"/>
    <property type="molecule type" value="Genomic_DNA"/>
</dbReference>
<protein>
    <submittedName>
        <fullName evidence="1">Oidioi.mRNA.OKI2018_I69.PAR.g10848.t5.cds</fullName>
    </submittedName>
</protein>
<proteinExistence type="predicted"/>
<accession>A0ABN7RWY8</accession>
<dbReference type="Proteomes" id="UP001158576">
    <property type="component" value="Chromosome PAR"/>
</dbReference>